<keyword evidence="4" id="KW-1185">Reference proteome</keyword>
<evidence type="ECO:0000313" key="4">
    <source>
        <dbReference type="Proteomes" id="UP000179807"/>
    </source>
</evidence>
<comment type="caution">
    <text evidence="3">The sequence shown here is derived from an EMBL/GenBank/DDBJ whole genome shotgun (WGS) entry which is preliminary data.</text>
</comment>
<reference evidence="3" key="1">
    <citation type="submission" date="2016-10" db="EMBL/GenBank/DDBJ databases">
        <authorList>
            <person name="Benchimol M."/>
            <person name="Almeida L.G."/>
            <person name="Vasconcelos A.T."/>
            <person name="Perreira-Neves A."/>
            <person name="Rosa I.A."/>
            <person name="Tasca T."/>
            <person name="Bogo M.R."/>
            <person name="de Souza W."/>
        </authorList>
    </citation>
    <scope>NUCLEOTIDE SEQUENCE [LARGE SCALE GENOMIC DNA]</scope>
    <source>
        <strain evidence="3">K</strain>
    </source>
</reference>
<dbReference type="Gene3D" id="3.30.40.10">
    <property type="entry name" value="Zinc/RING finger domain, C3HC4 (zinc finger)"/>
    <property type="match status" value="1"/>
</dbReference>
<feature type="domain" description="RING-type" evidence="2">
    <location>
        <begin position="162"/>
        <end position="208"/>
    </location>
</feature>
<dbReference type="AlphaFoldDB" id="A0A1J4KWK9"/>
<keyword evidence="1" id="KW-0862">Zinc</keyword>
<dbReference type="InterPro" id="IPR013083">
    <property type="entry name" value="Znf_RING/FYVE/PHD"/>
</dbReference>
<protein>
    <recommendedName>
        <fullName evidence="2">RING-type domain-containing protein</fullName>
    </recommendedName>
</protein>
<evidence type="ECO:0000256" key="1">
    <source>
        <dbReference type="PROSITE-ProRule" id="PRU00175"/>
    </source>
</evidence>
<organism evidence="3 4">
    <name type="scientific">Tritrichomonas foetus</name>
    <dbReference type="NCBI Taxonomy" id="1144522"/>
    <lineage>
        <taxon>Eukaryota</taxon>
        <taxon>Metamonada</taxon>
        <taxon>Parabasalia</taxon>
        <taxon>Tritrichomonadida</taxon>
        <taxon>Tritrichomonadidae</taxon>
        <taxon>Tritrichomonas</taxon>
    </lineage>
</organism>
<name>A0A1J4KWK9_9EUKA</name>
<proteinExistence type="predicted"/>
<dbReference type="VEuPathDB" id="TrichDB:TRFO_03102"/>
<dbReference type="RefSeq" id="XP_068367236.1">
    <property type="nucleotide sequence ID" value="XM_068491098.1"/>
</dbReference>
<keyword evidence="1" id="KW-0863">Zinc-finger</keyword>
<dbReference type="PROSITE" id="PS50089">
    <property type="entry name" value="ZF_RING_2"/>
    <property type="match status" value="1"/>
</dbReference>
<sequence>MRSCLLCRSQNSSISTDKCWSDVCNLCVDKIKAKSKKNSTPSKRKEKYRLMLKIIRETDEEILKKYYSEPQKDVSKPRIKNIFEEEEEDDSDPFSGSIPQAKIEPMSPIITIQTNSSNNQAFSSIHPLDQIDPNRPVNPKDFIFQGKVRNFNDSEIDHDFTCEHCGQNIDPTTFYLPVVILNCGHFVYHRECFARMMAAGRVRCPKCTKLFFTRKSSD</sequence>
<keyword evidence="1" id="KW-0479">Metal-binding</keyword>
<evidence type="ECO:0000259" key="2">
    <source>
        <dbReference type="PROSITE" id="PS50089"/>
    </source>
</evidence>
<dbReference type="SMART" id="SM00184">
    <property type="entry name" value="RING"/>
    <property type="match status" value="1"/>
</dbReference>
<dbReference type="EMBL" id="MLAK01000421">
    <property type="protein sequence ID" value="OHT14100.1"/>
    <property type="molecule type" value="Genomic_DNA"/>
</dbReference>
<dbReference type="GeneID" id="94825802"/>
<evidence type="ECO:0000313" key="3">
    <source>
        <dbReference type="EMBL" id="OHT14100.1"/>
    </source>
</evidence>
<dbReference type="GO" id="GO:0008270">
    <property type="term" value="F:zinc ion binding"/>
    <property type="evidence" value="ECO:0007669"/>
    <property type="project" value="UniProtKB-KW"/>
</dbReference>
<accession>A0A1J4KWK9</accession>
<dbReference type="Proteomes" id="UP000179807">
    <property type="component" value="Unassembled WGS sequence"/>
</dbReference>
<dbReference type="SUPFAM" id="SSF57850">
    <property type="entry name" value="RING/U-box"/>
    <property type="match status" value="1"/>
</dbReference>
<dbReference type="InterPro" id="IPR001841">
    <property type="entry name" value="Znf_RING"/>
</dbReference>
<gene>
    <name evidence="3" type="ORF">TRFO_03102</name>
</gene>